<dbReference type="InterPro" id="IPR000048">
    <property type="entry name" value="IQ_motif_EF-hand-BS"/>
</dbReference>
<dbReference type="InParanoid" id="A0A482XMF8"/>
<dbReference type="Gene3D" id="1.20.5.190">
    <property type="match status" value="1"/>
</dbReference>
<feature type="non-terminal residue" evidence="3">
    <location>
        <position position="201"/>
    </location>
</feature>
<evidence type="ECO:0008006" key="5">
    <source>
        <dbReference type="Google" id="ProtNLM"/>
    </source>
</evidence>
<proteinExistence type="predicted"/>
<dbReference type="GO" id="GO:0005096">
    <property type="term" value="F:GTPase activator activity"/>
    <property type="evidence" value="ECO:0007669"/>
    <property type="project" value="InterPro"/>
</dbReference>
<dbReference type="Pfam" id="PF00612">
    <property type="entry name" value="IQ"/>
    <property type="match status" value="2"/>
</dbReference>
<keyword evidence="2" id="KW-0963">Cytoplasm</keyword>
<dbReference type="SMR" id="A0A482XMF8"/>
<dbReference type="GO" id="GO:0005884">
    <property type="term" value="C:actin filament"/>
    <property type="evidence" value="ECO:0007669"/>
    <property type="project" value="TreeGrafter"/>
</dbReference>
<dbReference type="InterPro" id="IPR046987">
    <property type="entry name" value="Myo9"/>
</dbReference>
<dbReference type="GO" id="GO:0035556">
    <property type="term" value="P:intracellular signal transduction"/>
    <property type="evidence" value="ECO:0007669"/>
    <property type="project" value="InterPro"/>
</dbReference>
<dbReference type="GO" id="GO:0000146">
    <property type="term" value="F:microfilament motor activity"/>
    <property type="evidence" value="ECO:0007669"/>
    <property type="project" value="InterPro"/>
</dbReference>
<dbReference type="GO" id="GO:0051015">
    <property type="term" value="F:actin filament binding"/>
    <property type="evidence" value="ECO:0007669"/>
    <property type="project" value="TreeGrafter"/>
</dbReference>
<reference evidence="3 4" key="1">
    <citation type="journal article" date="2017" name="Gigascience">
        <title>Genome sequence of the small brown planthopper, Laodelphax striatellus.</title>
        <authorList>
            <person name="Zhu J."/>
            <person name="Jiang F."/>
            <person name="Wang X."/>
            <person name="Yang P."/>
            <person name="Bao Y."/>
            <person name="Zhao W."/>
            <person name="Wang W."/>
            <person name="Lu H."/>
            <person name="Wang Q."/>
            <person name="Cui N."/>
            <person name="Li J."/>
            <person name="Chen X."/>
            <person name="Luo L."/>
            <person name="Yu J."/>
            <person name="Kang L."/>
            <person name="Cui F."/>
        </authorList>
    </citation>
    <scope>NUCLEOTIDE SEQUENCE [LARGE SCALE GENOMIC DNA]</scope>
    <source>
        <strain evidence="3">Lst14</strain>
    </source>
</reference>
<dbReference type="SMART" id="SM00015">
    <property type="entry name" value="IQ"/>
    <property type="match status" value="2"/>
</dbReference>
<comment type="subcellular location">
    <subcellularLocation>
        <location evidence="1">Cytoplasm</location>
    </subcellularLocation>
</comment>
<keyword evidence="4" id="KW-1185">Reference proteome</keyword>
<dbReference type="EMBL" id="QKKF02005104">
    <property type="protein sequence ID" value="RZF47002.1"/>
    <property type="molecule type" value="Genomic_DNA"/>
</dbReference>
<dbReference type="STRING" id="195883.A0A482XMF8"/>
<dbReference type="SUPFAM" id="SSF52540">
    <property type="entry name" value="P-loop containing nucleoside triphosphate hydrolases"/>
    <property type="match status" value="1"/>
</dbReference>
<comment type="caution">
    <text evidence="3">The sequence shown here is derived from an EMBL/GenBank/DDBJ whole genome shotgun (WGS) entry which is preliminary data.</text>
</comment>
<name>A0A482XMF8_LAOST</name>
<dbReference type="InterPro" id="IPR027417">
    <property type="entry name" value="P-loop_NTPase"/>
</dbReference>
<dbReference type="PROSITE" id="PS50096">
    <property type="entry name" value="IQ"/>
    <property type="match status" value="2"/>
</dbReference>
<accession>A0A482XMF8</accession>
<dbReference type="AlphaFoldDB" id="A0A482XMF8"/>
<dbReference type="GO" id="GO:0005737">
    <property type="term" value="C:cytoplasm"/>
    <property type="evidence" value="ECO:0007669"/>
    <property type="project" value="UniProtKB-SubCell"/>
</dbReference>
<gene>
    <name evidence="3" type="ORF">LSTR_LSTR015076</name>
</gene>
<dbReference type="Proteomes" id="UP000291343">
    <property type="component" value="Unassembled WGS sequence"/>
</dbReference>
<evidence type="ECO:0000313" key="3">
    <source>
        <dbReference type="EMBL" id="RZF47002.1"/>
    </source>
</evidence>
<evidence type="ECO:0000313" key="4">
    <source>
        <dbReference type="Proteomes" id="UP000291343"/>
    </source>
</evidence>
<dbReference type="PANTHER" id="PTHR46184">
    <property type="entry name" value="UNCONVENTIONAL MYOSIN-IXB-LIKE PROTEIN"/>
    <property type="match status" value="1"/>
</dbReference>
<dbReference type="OrthoDB" id="312459at2759"/>
<protein>
    <recommendedName>
        <fullName evidence="5">Myosin motor domain-containing protein</fullName>
    </recommendedName>
</protein>
<evidence type="ECO:0000256" key="1">
    <source>
        <dbReference type="ARBA" id="ARBA00004496"/>
    </source>
</evidence>
<sequence>MKKFCFDLLRKNKSFRPRERGAGGKKGLKNLQTVKTLAGRTQVPSGGGALGVTGGAQGAGKGRKQPLTVTAQFQHSLHSLMDTLNQANPFFIRILLPRGLLSSQTDVREFLLTLNLNRDNYQAGGSKIFLRECEKLKLDYRLHQQIVASIVAIQRWFRALLERRRFLRLRKAVVTLQSYWRMYLGQKCLAQLRQMQSAAVQ</sequence>
<organism evidence="3 4">
    <name type="scientific">Laodelphax striatellus</name>
    <name type="common">Small brown planthopper</name>
    <name type="synonym">Delphax striatella</name>
    <dbReference type="NCBI Taxonomy" id="195883"/>
    <lineage>
        <taxon>Eukaryota</taxon>
        <taxon>Metazoa</taxon>
        <taxon>Ecdysozoa</taxon>
        <taxon>Arthropoda</taxon>
        <taxon>Hexapoda</taxon>
        <taxon>Insecta</taxon>
        <taxon>Pterygota</taxon>
        <taxon>Neoptera</taxon>
        <taxon>Paraneoptera</taxon>
        <taxon>Hemiptera</taxon>
        <taxon>Auchenorrhyncha</taxon>
        <taxon>Fulgoroidea</taxon>
        <taxon>Delphacidae</taxon>
        <taxon>Criomorphinae</taxon>
        <taxon>Laodelphax</taxon>
    </lineage>
</organism>
<evidence type="ECO:0000256" key="2">
    <source>
        <dbReference type="ARBA" id="ARBA00022490"/>
    </source>
</evidence>
<dbReference type="PANTHER" id="PTHR46184:SF5">
    <property type="entry name" value="UNCONVENTIONAL MYOSIN-IXA-LIKE"/>
    <property type="match status" value="1"/>
</dbReference>